<name>A0A1Y6LJ89_ZYMTR</name>
<organism evidence="3 4">
    <name type="scientific">Zymoseptoria tritici ST99CH_1A5</name>
    <dbReference type="NCBI Taxonomy" id="1276529"/>
    <lineage>
        <taxon>Eukaryota</taxon>
        <taxon>Fungi</taxon>
        <taxon>Dikarya</taxon>
        <taxon>Ascomycota</taxon>
        <taxon>Pezizomycotina</taxon>
        <taxon>Dothideomycetes</taxon>
        <taxon>Dothideomycetidae</taxon>
        <taxon>Mycosphaerellales</taxon>
        <taxon>Mycosphaerellaceae</taxon>
        <taxon>Zymoseptoria</taxon>
    </lineage>
</organism>
<feature type="region of interest" description="Disordered" evidence="1">
    <location>
        <begin position="111"/>
        <end position="133"/>
    </location>
</feature>
<accession>A0A1Y6LJ89</accession>
<feature type="transmembrane region" description="Helical" evidence="2">
    <location>
        <begin position="492"/>
        <end position="512"/>
    </location>
</feature>
<feature type="region of interest" description="Disordered" evidence="1">
    <location>
        <begin position="379"/>
        <end position="406"/>
    </location>
</feature>
<evidence type="ECO:0000313" key="4">
    <source>
        <dbReference type="Proteomes" id="UP000215453"/>
    </source>
</evidence>
<feature type="compositionally biased region" description="Basic and acidic residues" evidence="1">
    <location>
        <begin position="111"/>
        <end position="127"/>
    </location>
</feature>
<dbReference type="AlphaFoldDB" id="A0A1Y6LJ89"/>
<reference evidence="3 4" key="1">
    <citation type="submission" date="2016-10" db="EMBL/GenBank/DDBJ databases">
        <authorList>
            <person name="Varghese N."/>
        </authorList>
    </citation>
    <scope>NUCLEOTIDE SEQUENCE [LARGE SCALE GENOMIC DNA]</scope>
</reference>
<evidence type="ECO:0000256" key="1">
    <source>
        <dbReference type="SAM" id="MobiDB-lite"/>
    </source>
</evidence>
<keyword evidence="2" id="KW-0812">Transmembrane</keyword>
<feature type="transmembrane region" description="Helical" evidence="2">
    <location>
        <begin position="461"/>
        <end position="480"/>
    </location>
</feature>
<gene>
    <name evidence="3" type="ORF">ZT1A5_G5983</name>
</gene>
<feature type="region of interest" description="Disordered" evidence="1">
    <location>
        <begin position="1"/>
        <end position="73"/>
    </location>
</feature>
<proteinExistence type="predicted"/>
<keyword evidence="2" id="KW-0472">Membrane</keyword>
<dbReference type="EMBL" id="LT882680">
    <property type="protein sequence ID" value="SMY24542.1"/>
    <property type="molecule type" value="Genomic_DNA"/>
</dbReference>
<feature type="compositionally biased region" description="Polar residues" evidence="1">
    <location>
        <begin position="23"/>
        <end position="38"/>
    </location>
</feature>
<feature type="region of interest" description="Disordered" evidence="1">
    <location>
        <begin position="227"/>
        <end position="254"/>
    </location>
</feature>
<sequence length="538" mass="57651">MKDSDDYITARHANPKTGAISPSLGTRTPGSNLSTFTPASPGEALKLRSLGQESPTANARDRHAYSRANESRNLSGAHIKHSVEPQTWHYNTVGQARGGAAVPYVRRDVKRKDIPHSPHPPEPDKLVHMPSAEEPQPFAYPGYSSEQIDALEHYRCKSPRVSSDGYDQRLLLKTKDVGVPHVCTCRTAEIEHCTNSDISSVCACPKYFRPYQGAPSQHAAGEVPPIKVRKRRGGSGGNYRVDAGRGPPPSGMPNGTVEEVTIISSPLATRNGKGQPSRTLPGAFPNCSAKTPCCELHAVSAKLLSSIDLAPRTKYGEHAPLHDQDVCRGASSELMQMLPPVDLVRPELAAVLGARDARRADYHRTNKSVGRSCSLGCQRDGSTGQCTGRRDTSQTSAAPEEQASLPKIPPQYLEQAEEFVISIITSILCYLRDIQLPKSDLAETLTSPTATVKEKAKALKAALSLAGHVLAIGMTLVLAWKVSAAVMQVVENYGVAFGCAIAGLGLVLWRALEAQGAGACSFASGKISRCDSNTAQIR</sequence>
<evidence type="ECO:0000313" key="3">
    <source>
        <dbReference type="EMBL" id="SMY24542.1"/>
    </source>
</evidence>
<keyword evidence="2" id="KW-1133">Transmembrane helix</keyword>
<protein>
    <submittedName>
        <fullName evidence="3">Uncharacterized protein</fullName>
    </submittedName>
</protein>
<evidence type="ECO:0000256" key="2">
    <source>
        <dbReference type="SAM" id="Phobius"/>
    </source>
</evidence>
<dbReference type="Proteomes" id="UP000215453">
    <property type="component" value="Chromosome 5"/>
</dbReference>